<evidence type="ECO:0000313" key="9">
    <source>
        <dbReference type="Proteomes" id="UP000799441"/>
    </source>
</evidence>
<sequence length="263" mass="30247">MSALGFGERLTVRRLHNTIHRNLFRQQRARYESSKPNQGQRNASTVAGGEGASSPRPQTIPVAGWSWSFTPVLEPFRAFGRMQRRSPYMTQFSTSLTIYFLGDLSAQSVASRGFEGDQQYEPIRGLRAMVIGGIMSIPSYRWFLWLGRNFNYSSWIRTMGTKILISQTLFTPIFNTYFFSMQTFLTGGNFADAKQRVIDTVPVSWKNSWKLWPAVTAFSFTFIPEQYRNIFAGVIAIGWQTYLSWVNQRAEEREKELNLLKAQ</sequence>
<keyword evidence="4" id="KW-1133">Transmembrane helix</keyword>
<dbReference type="AlphaFoldDB" id="A0A9P4UTQ1"/>
<dbReference type="OrthoDB" id="430207at2759"/>
<evidence type="ECO:0000256" key="2">
    <source>
        <dbReference type="ARBA" id="ARBA00006824"/>
    </source>
</evidence>
<keyword evidence="9" id="KW-1185">Reference proteome</keyword>
<evidence type="ECO:0000256" key="3">
    <source>
        <dbReference type="ARBA" id="ARBA00022692"/>
    </source>
</evidence>
<dbReference type="PANTHER" id="PTHR11266">
    <property type="entry name" value="PEROXISOMAL MEMBRANE PROTEIN 2, PXMP2 MPV17"/>
    <property type="match status" value="1"/>
</dbReference>
<dbReference type="Proteomes" id="UP000799441">
    <property type="component" value="Unassembled WGS sequence"/>
</dbReference>
<organism evidence="8 9">
    <name type="scientific">Polychaeton citri CBS 116435</name>
    <dbReference type="NCBI Taxonomy" id="1314669"/>
    <lineage>
        <taxon>Eukaryota</taxon>
        <taxon>Fungi</taxon>
        <taxon>Dikarya</taxon>
        <taxon>Ascomycota</taxon>
        <taxon>Pezizomycotina</taxon>
        <taxon>Dothideomycetes</taxon>
        <taxon>Dothideomycetidae</taxon>
        <taxon>Capnodiales</taxon>
        <taxon>Capnodiaceae</taxon>
        <taxon>Polychaeton</taxon>
    </lineage>
</organism>
<feature type="compositionally biased region" description="Polar residues" evidence="7">
    <location>
        <begin position="34"/>
        <end position="45"/>
    </location>
</feature>
<evidence type="ECO:0000256" key="1">
    <source>
        <dbReference type="ARBA" id="ARBA00004141"/>
    </source>
</evidence>
<keyword evidence="5" id="KW-0472">Membrane</keyword>
<protein>
    <submittedName>
        <fullName evidence="8">Mpv17/PMP22 family protein</fullName>
    </submittedName>
</protein>
<keyword evidence="3" id="KW-0812">Transmembrane</keyword>
<feature type="region of interest" description="Disordered" evidence="7">
    <location>
        <begin position="26"/>
        <end position="58"/>
    </location>
</feature>
<gene>
    <name evidence="8" type="ORF">K431DRAFT_282192</name>
</gene>
<proteinExistence type="inferred from homology"/>
<comment type="subcellular location">
    <subcellularLocation>
        <location evidence="1">Membrane</location>
        <topology evidence="1">Multi-pass membrane protein</topology>
    </subcellularLocation>
</comment>
<dbReference type="PANTHER" id="PTHR11266:SF113">
    <property type="entry name" value="MEMBRANE PROTEIN, MPV17_PMP22 FAMILY, PUTATIVE (AFU_ORTHOLOGUE AFUA_1G13840)-RELATED"/>
    <property type="match status" value="1"/>
</dbReference>
<comment type="similarity">
    <text evidence="2 6">Belongs to the peroxisomal membrane protein PXMP2/4 family.</text>
</comment>
<dbReference type="GO" id="GO:0016020">
    <property type="term" value="C:membrane"/>
    <property type="evidence" value="ECO:0007669"/>
    <property type="project" value="UniProtKB-SubCell"/>
</dbReference>
<evidence type="ECO:0000256" key="7">
    <source>
        <dbReference type="SAM" id="MobiDB-lite"/>
    </source>
</evidence>
<accession>A0A9P4UTQ1</accession>
<evidence type="ECO:0000256" key="6">
    <source>
        <dbReference type="RuleBase" id="RU363053"/>
    </source>
</evidence>
<evidence type="ECO:0000256" key="5">
    <source>
        <dbReference type="ARBA" id="ARBA00023136"/>
    </source>
</evidence>
<dbReference type="GO" id="GO:0005739">
    <property type="term" value="C:mitochondrion"/>
    <property type="evidence" value="ECO:0007669"/>
    <property type="project" value="TreeGrafter"/>
</dbReference>
<dbReference type="Pfam" id="PF04117">
    <property type="entry name" value="Mpv17_PMP22"/>
    <property type="match status" value="1"/>
</dbReference>
<dbReference type="EMBL" id="MU003772">
    <property type="protein sequence ID" value="KAF2724350.1"/>
    <property type="molecule type" value="Genomic_DNA"/>
</dbReference>
<evidence type="ECO:0000256" key="4">
    <source>
        <dbReference type="ARBA" id="ARBA00022989"/>
    </source>
</evidence>
<comment type="caution">
    <text evidence="8">The sequence shown here is derived from an EMBL/GenBank/DDBJ whole genome shotgun (WGS) entry which is preliminary data.</text>
</comment>
<dbReference type="InterPro" id="IPR007248">
    <property type="entry name" value="Mpv17_PMP22"/>
</dbReference>
<reference evidence="8" key="1">
    <citation type="journal article" date="2020" name="Stud. Mycol.">
        <title>101 Dothideomycetes genomes: a test case for predicting lifestyles and emergence of pathogens.</title>
        <authorList>
            <person name="Haridas S."/>
            <person name="Albert R."/>
            <person name="Binder M."/>
            <person name="Bloem J."/>
            <person name="Labutti K."/>
            <person name="Salamov A."/>
            <person name="Andreopoulos B."/>
            <person name="Baker S."/>
            <person name="Barry K."/>
            <person name="Bills G."/>
            <person name="Bluhm B."/>
            <person name="Cannon C."/>
            <person name="Castanera R."/>
            <person name="Culley D."/>
            <person name="Daum C."/>
            <person name="Ezra D."/>
            <person name="Gonzalez J."/>
            <person name="Henrissat B."/>
            <person name="Kuo A."/>
            <person name="Liang C."/>
            <person name="Lipzen A."/>
            <person name="Lutzoni F."/>
            <person name="Magnuson J."/>
            <person name="Mondo S."/>
            <person name="Nolan M."/>
            <person name="Ohm R."/>
            <person name="Pangilinan J."/>
            <person name="Park H.-J."/>
            <person name="Ramirez L."/>
            <person name="Alfaro M."/>
            <person name="Sun H."/>
            <person name="Tritt A."/>
            <person name="Yoshinaga Y."/>
            <person name="Zwiers L.-H."/>
            <person name="Turgeon B."/>
            <person name="Goodwin S."/>
            <person name="Spatafora J."/>
            <person name="Crous P."/>
            <person name="Grigoriev I."/>
        </authorList>
    </citation>
    <scope>NUCLEOTIDE SEQUENCE</scope>
    <source>
        <strain evidence="8">CBS 116435</strain>
    </source>
</reference>
<name>A0A9P4UTQ1_9PEZI</name>
<evidence type="ECO:0000313" key="8">
    <source>
        <dbReference type="EMBL" id="KAF2724350.1"/>
    </source>
</evidence>